<evidence type="ECO:0000313" key="2">
    <source>
        <dbReference type="Proteomes" id="UP000229976"/>
    </source>
</evidence>
<organism evidence="1 2">
    <name type="scientific">Candidatus Nealsonbacteria bacterium CG23_combo_of_CG06-09_8_20_14_all_39_17</name>
    <dbReference type="NCBI Taxonomy" id="1974722"/>
    <lineage>
        <taxon>Bacteria</taxon>
        <taxon>Candidatus Nealsoniibacteriota</taxon>
    </lineage>
</organism>
<proteinExistence type="predicted"/>
<gene>
    <name evidence="1" type="ORF">COX37_02595</name>
</gene>
<dbReference type="EMBL" id="PCRO01000033">
    <property type="protein sequence ID" value="PIP22716.1"/>
    <property type="molecule type" value="Genomic_DNA"/>
</dbReference>
<sequence length="85" mass="10125">MFQDFLTFYLNKAKYELIENGKVYYGEISELRGVWATGKTIEECRKNLLEIIEGWVILRLRKNLSIPNFKIPYKKISFNRVYAKA</sequence>
<protein>
    <submittedName>
        <fullName evidence="1">HicB family protein</fullName>
    </submittedName>
</protein>
<dbReference type="InterPro" id="IPR049389">
    <property type="entry name" value="TTHA0281-like"/>
</dbReference>
<dbReference type="Pfam" id="PF21748">
    <property type="entry name" value="UPF0150"/>
    <property type="match status" value="1"/>
</dbReference>
<comment type="caution">
    <text evidence="1">The sequence shown here is derived from an EMBL/GenBank/DDBJ whole genome shotgun (WGS) entry which is preliminary data.</text>
</comment>
<dbReference type="SUPFAM" id="SSF143100">
    <property type="entry name" value="TTHA1013/TTHA0281-like"/>
    <property type="match status" value="1"/>
</dbReference>
<accession>A0A2G9YTZ9</accession>
<evidence type="ECO:0000313" key="1">
    <source>
        <dbReference type="EMBL" id="PIP22716.1"/>
    </source>
</evidence>
<reference evidence="1 2" key="1">
    <citation type="submission" date="2017-09" db="EMBL/GenBank/DDBJ databases">
        <title>Depth-based differentiation of microbial function through sediment-hosted aquifers and enrichment of novel symbionts in the deep terrestrial subsurface.</title>
        <authorList>
            <person name="Probst A.J."/>
            <person name="Ladd B."/>
            <person name="Jarett J.K."/>
            <person name="Geller-Mcgrath D.E."/>
            <person name="Sieber C.M."/>
            <person name="Emerson J.B."/>
            <person name="Anantharaman K."/>
            <person name="Thomas B.C."/>
            <person name="Malmstrom R."/>
            <person name="Stieglmeier M."/>
            <person name="Klingl A."/>
            <person name="Woyke T."/>
            <person name="Ryan C.M."/>
            <person name="Banfield J.F."/>
        </authorList>
    </citation>
    <scope>NUCLEOTIDE SEQUENCE [LARGE SCALE GENOMIC DNA]</scope>
    <source>
        <strain evidence="1">CG23_combo_of_CG06-09_8_20_14_all_39_17</strain>
    </source>
</reference>
<name>A0A2G9YTZ9_9BACT</name>
<dbReference type="Proteomes" id="UP000229976">
    <property type="component" value="Unassembled WGS sequence"/>
</dbReference>
<dbReference type="AlphaFoldDB" id="A0A2G9YTZ9"/>
<dbReference type="InterPro" id="IPR035069">
    <property type="entry name" value="TTHA1013/TTHA0281-like"/>
</dbReference>
<dbReference type="Gene3D" id="3.30.160.250">
    <property type="match status" value="1"/>
</dbReference>